<keyword evidence="4" id="KW-0456">Lyase</keyword>
<protein>
    <recommendedName>
        <fullName evidence="5">CENP-V/GFA domain-containing protein</fullName>
    </recommendedName>
</protein>
<evidence type="ECO:0000313" key="7">
    <source>
        <dbReference type="Proteomes" id="UP000045706"/>
    </source>
</evidence>
<dbReference type="InterPro" id="IPR011057">
    <property type="entry name" value="Mss4-like_sf"/>
</dbReference>
<feature type="non-terminal residue" evidence="6">
    <location>
        <position position="190"/>
    </location>
</feature>
<gene>
    <name evidence="6" type="ORF">BN1723_013652</name>
</gene>
<evidence type="ECO:0000256" key="1">
    <source>
        <dbReference type="ARBA" id="ARBA00005495"/>
    </source>
</evidence>
<dbReference type="GO" id="GO:0016846">
    <property type="term" value="F:carbon-sulfur lyase activity"/>
    <property type="evidence" value="ECO:0007669"/>
    <property type="project" value="InterPro"/>
</dbReference>
<dbReference type="PANTHER" id="PTHR33337:SF30">
    <property type="entry name" value="DUF636 DOMAIN PROTEIN (AFU_ORTHOLOGUE AFUA_1G03180)"/>
    <property type="match status" value="1"/>
</dbReference>
<dbReference type="PROSITE" id="PS51891">
    <property type="entry name" value="CENP_V_GFA"/>
    <property type="match status" value="1"/>
</dbReference>
<dbReference type="PANTHER" id="PTHR33337">
    <property type="entry name" value="GFA DOMAIN-CONTAINING PROTEIN"/>
    <property type="match status" value="1"/>
</dbReference>
<dbReference type="Pfam" id="PF04828">
    <property type="entry name" value="GFA"/>
    <property type="match status" value="1"/>
</dbReference>
<proteinExistence type="inferred from homology"/>
<evidence type="ECO:0000313" key="6">
    <source>
        <dbReference type="EMBL" id="CRK25666.1"/>
    </source>
</evidence>
<dbReference type="AlphaFoldDB" id="A0A0G4LUB6"/>
<accession>A0A0G4LUB6</accession>
<keyword evidence="3" id="KW-0862">Zinc</keyword>
<organism evidence="6 7">
    <name type="scientific">Verticillium longisporum</name>
    <name type="common">Verticillium dahliae var. longisporum</name>
    <dbReference type="NCBI Taxonomy" id="100787"/>
    <lineage>
        <taxon>Eukaryota</taxon>
        <taxon>Fungi</taxon>
        <taxon>Dikarya</taxon>
        <taxon>Ascomycota</taxon>
        <taxon>Pezizomycotina</taxon>
        <taxon>Sordariomycetes</taxon>
        <taxon>Hypocreomycetidae</taxon>
        <taxon>Glomerellales</taxon>
        <taxon>Plectosphaerellaceae</taxon>
        <taxon>Verticillium</taxon>
    </lineage>
</organism>
<evidence type="ECO:0000256" key="4">
    <source>
        <dbReference type="ARBA" id="ARBA00023239"/>
    </source>
</evidence>
<reference evidence="7" key="1">
    <citation type="submission" date="2015-05" db="EMBL/GenBank/DDBJ databases">
        <authorList>
            <person name="Fogelqvist Johan"/>
        </authorList>
    </citation>
    <scope>NUCLEOTIDE SEQUENCE [LARGE SCALE GENOMIC DNA]</scope>
</reference>
<dbReference type="EMBL" id="CVQI01018113">
    <property type="protein sequence ID" value="CRK25666.1"/>
    <property type="molecule type" value="Genomic_DNA"/>
</dbReference>
<evidence type="ECO:0000256" key="2">
    <source>
        <dbReference type="ARBA" id="ARBA00022723"/>
    </source>
</evidence>
<comment type="similarity">
    <text evidence="1">Belongs to the Gfa family.</text>
</comment>
<name>A0A0G4LUB6_VERLO</name>
<evidence type="ECO:0000256" key="3">
    <source>
        <dbReference type="ARBA" id="ARBA00022833"/>
    </source>
</evidence>
<dbReference type="InterPro" id="IPR006913">
    <property type="entry name" value="CENP-V/GFA"/>
</dbReference>
<feature type="domain" description="CENP-V/GFA" evidence="5">
    <location>
        <begin position="9"/>
        <end position="119"/>
    </location>
</feature>
<dbReference type="Gene3D" id="3.90.1590.10">
    <property type="entry name" value="glutathione-dependent formaldehyde- activating enzyme (gfa)"/>
    <property type="match status" value="1"/>
</dbReference>
<dbReference type="GO" id="GO:0046872">
    <property type="term" value="F:metal ion binding"/>
    <property type="evidence" value="ECO:0007669"/>
    <property type="project" value="UniProtKB-KW"/>
</dbReference>
<evidence type="ECO:0000259" key="5">
    <source>
        <dbReference type="PROSITE" id="PS51891"/>
    </source>
</evidence>
<dbReference type="SUPFAM" id="SSF51316">
    <property type="entry name" value="Mss4-like"/>
    <property type="match status" value="1"/>
</dbReference>
<keyword evidence="2" id="KW-0479">Metal-binding</keyword>
<sequence length="190" mass="19476">MSRQDNMTTKGSCACGAIAYQFEGEALAKALCHCIDCQKWTGGAFTSNAVVPRTAFSVTKGTPRTWDAVAASGKINKHFFCGDCGSSLYTELEVLPDVTCVKAGGLDGGAASLDGGHDDLVNGRGIDAGNGVAAKDAVGEEGCDGGGALLLQELCGTGDRVTSVHKVIDQDARPVLDVTDQHHAGVALFA</sequence>
<dbReference type="Proteomes" id="UP000045706">
    <property type="component" value="Unassembled WGS sequence"/>
</dbReference>